<proteinExistence type="predicted"/>
<dbReference type="Proteomes" id="UP000036681">
    <property type="component" value="Unplaced"/>
</dbReference>
<dbReference type="AlphaFoldDB" id="A0A0M3I178"/>
<name>A0A0M3I178_ASCLU</name>
<reference evidence="2" key="1">
    <citation type="submission" date="2017-02" db="UniProtKB">
        <authorList>
            <consortium name="WormBaseParasite"/>
        </authorList>
    </citation>
    <scope>IDENTIFICATION</scope>
</reference>
<keyword evidence="1" id="KW-1185">Reference proteome</keyword>
<organism evidence="1 2">
    <name type="scientific">Ascaris lumbricoides</name>
    <name type="common">Giant roundworm</name>
    <dbReference type="NCBI Taxonomy" id="6252"/>
    <lineage>
        <taxon>Eukaryota</taxon>
        <taxon>Metazoa</taxon>
        <taxon>Ecdysozoa</taxon>
        <taxon>Nematoda</taxon>
        <taxon>Chromadorea</taxon>
        <taxon>Rhabditida</taxon>
        <taxon>Spirurina</taxon>
        <taxon>Ascaridomorpha</taxon>
        <taxon>Ascaridoidea</taxon>
        <taxon>Ascarididae</taxon>
        <taxon>Ascaris</taxon>
    </lineage>
</organism>
<protein>
    <submittedName>
        <fullName evidence="2">Amino acid adenylation</fullName>
    </submittedName>
</protein>
<dbReference type="WBParaSite" id="ALUE_0000999401-mRNA-1">
    <property type="protein sequence ID" value="ALUE_0000999401-mRNA-1"/>
    <property type="gene ID" value="ALUE_0000999401"/>
</dbReference>
<evidence type="ECO:0000313" key="1">
    <source>
        <dbReference type="Proteomes" id="UP000036681"/>
    </source>
</evidence>
<sequence length="100" mass="11102">MHYNLSTRKTEARQLHRKAGCNHARTHAGILSVLTPDRSSLPPSCGCLHIKLNHAFWTAEIVVLVPDQNIPARGDAARIGYMAETPDVQSMHVSNEHEHS</sequence>
<evidence type="ECO:0000313" key="2">
    <source>
        <dbReference type="WBParaSite" id="ALUE_0000999401-mRNA-1"/>
    </source>
</evidence>
<accession>A0A0M3I178</accession>